<feature type="domain" description="RNA polymerase sigma-70 region 2" evidence="1">
    <location>
        <begin position="15"/>
        <end position="74"/>
    </location>
</feature>
<dbReference type="Pfam" id="PF04542">
    <property type="entry name" value="Sigma70_r2"/>
    <property type="match status" value="1"/>
</dbReference>
<dbReference type="NCBIfam" id="TIGR02937">
    <property type="entry name" value="sigma70-ECF"/>
    <property type="match status" value="1"/>
</dbReference>
<sequence length="414" mass="45599">MSPDAVEKVFRDESGRALATLIRLIGDFDLAEDALQDAFAAALATWRQTELPANPRAWLVNVGRNKAIDRIRRQIAFRDKEPQIVRAIELDAADDDVAERADLDDDMLRLIYTCCHPSFAPEVQVALTLRTVCGLTTAEIARAFLVGEDAMSQRLVRAKQKIRLAGIPYQVPGREALDERLRGVLAVIYLVFTEGYLATSGAEPMRDDLAREAIRLGRLLVGLMPEARDIKGLLALMLLHDARRAGRATASGDIVLLEEQDRSSWNREQIAEGLALVDQALSMRGLPQPYTVQAAIAALHARAPSHQDTDWRQIVGLYEVLLRIAPSPVIELNHAAAIAMVDGPARALALVEALAARGGLKQYDLLPAVRADLLRRLGRHEEARAAYRVASEATQLVPLKRLYARRLAELDAAS</sequence>
<proteinExistence type="predicted"/>
<evidence type="ECO:0000313" key="4">
    <source>
        <dbReference type="EMBL" id="UFZ03929.1"/>
    </source>
</evidence>
<gene>
    <name evidence="4" type="ORF">LQG66_32840</name>
</gene>
<dbReference type="Proteomes" id="UP001431010">
    <property type="component" value="Chromosome"/>
</dbReference>
<dbReference type="RefSeq" id="WP_231319942.1">
    <property type="nucleotide sequence ID" value="NZ_CP088156.1"/>
</dbReference>
<accession>A0ABY3RAF1</accession>
<evidence type="ECO:0000259" key="3">
    <source>
        <dbReference type="Pfam" id="PF20239"/>
    </source>
</evidence>
<dbReference type="Gene3D" id="1.10.1740.10">
    <property type="match status" value="1"/>
</dbReference>
<dbReference type="PANTHER" id="PTHR47756:SF2">
    <property type="entry name" value="BLL6612 PROTEIN"/>
    <property type="match status" value="1"/>
</dbReference>
<evidence type="ECO:0000313" key="5">
    <source>
        <dbReference type="Proteomes" id="UP001431010"/>
    </source>
</evidence>
<dbReference type="Pfam" id="PF20239">
    <property type="entry name" value="DUF6596"/>
    <property type="match status" value="1"/>
</dbReference>
<feature type="domain" description="DUF6596" evidence="3">
    <location>
        <begin position="180"/>
        <end position="280"/>
    </location>
</feature>
<dbReference type="Pfam" id="PF08281">
    <property type="entry name" value="Sigma70_r4_2"/>
    <property type="match status" value="1"/>
</dbReference>
<dbReference type="SUPFAM" id="SSF88659">
    <property type="entry name" value="Sigma3 and sigma4 domains of RNA polymerase sigma factors"/>
    <property type="match status" value="1"/>
</dbReference>
<feature type="domain" description="RNA polymerase sigma factor 70 region 4 type 2" evidence="2">
    <location>
        <begin position="120"/>
        <end position="162"/>
    </location>
</feature>
<keyword evidence="5" id="KW-1185">Reference proteome</keyword>
<organism evidence="4 5">
    <name type="scientific">Bradyrhizobium ontarionense</name>
    <dbReference type="NCBI Taxonomy" id="2898149"/>
    <lineage>
        <taxon>Bacteria</taxon>
        <taxon>Pseudomonadati</taxon>
        <taxon>Pseudomonadota</taxon>
        <taxon>Alphaproteobacteria</taxon>
        <taxon>Hyphomicrobiales</taxon>
        <taxon>Nitrobacteraceae</taxon>
        <taxon>Bradyrhizobium</taxon>
    </lineage>
</organism>
<dbReference type="InterPro" id="IPR013324">
    <property type="entry name" value="RNA_pol_sigma_r3/r4-like"/>
</dbReference>
<reference evidence="4" key="1">
    <citation type="journal article" date="2024" name="Antonie Van Leeuwenhoek">
        <title>Bradyrhizobium ontarionense sp. nov., a novel bacterial symbiont isolated from Aeschynomene indica (Indian jointvetch), harbours photosynthesis, nitrogen fixation and nitrous oxide (N2O) reductase genes.</title>
        <authorList>
            <person name="Bromfield E.S.P."/>
            <person name="Cloutier S."/>
        </authorList>
    </citation>
    <scope>NUCLEOTIDE SEQUENCE</scope>
    <source>
        <strain evidence="4">A19</strain>
    </source>
</reference>
<name>A0ABY3RAF1_9BRAD</name>
<protein>
    <submittedName>
        <fullName evidence="4">RNA polymerase sigma factor</fullName>
    </submittedName>
</protein>
<dbReference type="InterPro" id="IPR046531">
    <property type="entry name" value="DUF6596"/>
</dbReference>
<dbReference type="InterPro" id="IPR014284">
    <property type="entry name" value="RNA_pol_sigma-70_dom"/>
</dbReference>
<dbReference type="EMBL" id="CP088156">
    <property type="protein sequence ID" value="UFZ03929.1"/>
    <property type="molecule type" value="Genomic_DNA"/>
</dbReference>
<dbReference type="InterPro" id="IPR007627">
    <property type="entry name" value="RNA_pol_sigma70_r2"/>
</dbReference>
<evidence type="ECO:0000259" key="1">
    <source>
        <dbReference type="Pfam" id="PF04542"/>
    </source>
</evidence>
<dbReference type="InterPro" id="IPR013249">
    <property type="entry name" value="RNA_pol_sigma70_r4_t2"/>
</dbReference>
<dbReference type="InterPro" id="IPR013325">
    <property type="entry name" value="RNA_pol_sigma_r2"/>
</dbReference>
<dbReference type="PANTHER" id="PTHR47756">
    <property type="entry name" value="BLL6612 PROTEIN-RELATED"/>
    <property type="match status" value="1"/>
</dbReference>
<evidence type="ECO:0000259" key="2">
    <source>
        <dbReference type="Pfam" id="PF08281"/>
    </source>
</evidence>
<dbReference type="SUPFAM" id="SSF88946">
    <property type="entry name" value="Sigma2 domain of RNA polymerase sigma factors"/>
    <property type="match status" value="1"/>
</dbReference>